<reference evidence="3" key="1">
    <citation type="journal article" date="2015" name="Nature">
        <title>Complex archaea that bridge the gap between prokaryotes and eukaryotes.</title>
        <authorList>
            <person name="Spang A."/>
            <person name="Saw J.H."/>
            <person name="Jorgensen S.L."/>
            <person name="Zaremba-Niedzwiedzka K."/>
            <person name="Martijn J."/>
            <person name="Lind A.E."/>
            <person name="van Eijk R."/>
            <person name="Schleper C."/>
            <person name="Guy L."/>
            <person name="Ettema T.J."/>
        </authorList>
    </citation>
    <scope>NUCLEOTIDE SEQUENCE</scope>
</reference>
<dbReference type="GO" id="GO:0004407">
    <property type="term" value="F:histone deacetylase activity"/>
    <property type="evidence" value="ECO:0007669"/>
    <property type="project" value="TreeGrafter"/>
</dbReference>
<dbReference type="InterPro" id="IPR037138">
    <property type="entry name" value="His_deacetylse_dom_sf"/>
</dbReference>
<dbReference type="Gene3D" id="3.40.800.20">
    <property type="entry name" value="Histone deacetylase domain"/>
    <property type="match status" value="1"/>
</dbReference>
<dbReference type="InterPro" id="IPR023801">
    <property type="entry name" value="His_deacetylse_dom"/>
</dbReference>
<dbReference type="Pfam" id="PF00850">
    <property type="entry name" value="Hist_deacetyl"/>
    <property type="match status" value="1"/>
</dbReference>
<proteinExistence type="predicted"/>
<dbReference type="PANTHER" id="PTHR10625:SF10">
    <property type="entry name" value="HISTONE DEACETYLASE HDAC1"/>
    <property type="match status" value="1"/>
</dbReference>
<dbReference type="SUPFAM" id="SSF52768">
    <property type="entry name" value="Arginase/deacetylase"/>
    <property type="match status" value="1"/>
</dbReference>
<organism evidence="3">
    <name type="scientific">marine sediment metagenome</name>
    <dbReference type="NCBI Taxonomy" id="412755"/>
    <lineage>
        <taxon>unclassified sequences</taxon>
        <taxon>metagenomes</taxon>
        <taxon>ecological metagenomes</taxon>
    </lineage>
</organism>
<dbReference type="InterPro" id="IPR023696">
    <property type="entry name" value="Ureohydrolase_dom_sf"/>
</dbReference>
<gene>
    <name evidence="3" type="ORF">LCGC14_0044070</name>
</gene>
<dbReference type="EMBL" id="LAZR01000009">
    <property type="protein sequence ID" value="KKO08469.1"/>
    <property type="molecule type" value="Genomic_DNA"/>
</dbReference>
<dbReference type="PANTHER" id="PTHR10625">
    <property type="entry name" value="HISTONE DEACETYLASE HDAC1-RELATED"/>
    <property type="match status" value="1"/>
</dbReference>
<dbReference type="GO" id="GO:0040029">
    <property type="term" value="P:epigenetic regulation of gene expression"/>
    <property type="evidence" value="ECO:0007669"/>
    <property type="project" value="TreeGrafter"/>
</dbReference>
<name>A0A0F9YUF2_9ZZZZ</name>
<feature type="domain" description="Histone deacetylase" evidence="2">
    <location>
        <begin position="18"/>
        <end position="302"/>
    </location>
</feature>
<evidence type="ECO:0000256" key="1">
    <source>
        <dbReference type="SAM" id="MobiDB-lite"/>
    </source>
</evidence>
<comment type="caution">
    <text evidence="3">The sequence shown here is derived from an EMBL/GenBank/DDBJ whole genome shotgun (WGS) entry which is preliminary data.</text>
</comment>
<dbReference type="PRINTS" id="PR01270">
    <property type="entry name" value="HDASUPER"/>
</dbReference>
<accession>A0A0F9YUF2</accession>
<dbReference type="InterPro" id="IPR000286">
    <property type="entry name" value="HDACs"/>
</dbReference>
<evidence type="ECO:0000259" key="2">
    <source>
        <dbReference type="Pfam" id="PF00850"/>
    </source>
</evidence>
<sequence length="419" mass="45332">MQIHYQTKGFIHPSKPGHPERPHRQMAALSGLLQLPEGKLSWHGAQPVELVEAEIAHDPNYLRMISEADFSRTRAHQLDGGDTVLSETTLEAALTALGGARSATAQIMSGKTSTGFVVARPPGHHATKNSGMGFCLLGTAAWAALDARNRHGARVALIDPDLHHGNGSQNILWDEPDTLFASTHEKGNWPGSGQPEETGGMGQIINVPLDKGSGSATMREAWADIFDRVAEFGPDLIIVSAGFDAHGDDPLSGLNWTMEDYSWFGKRLAELADEVCHGRVLSILEGGYDLQVLKHGIAAFSAELTELDDKSTSPGLVPDTDLMGWRAPHLGGYSNMPHPGQEALKVTKVGGRLWIEETATGQFLYTVPEFVKLISRDPLTHLVREANALGQLPIDMIIRLEAEAKRVAGFNPGRSNDFS</sequence>
<evidence type="ECO:0000313" key="3">
    <source>
        <dbReference type="EMBL" id="KKO08469.1"/>
    </source>
</evidence>
<feature type="region of interest" description="Disordered" evidence="1">
    <location>
        <begin position="1"/>
        <end position="23"/>
    </location>
</feature>
<dbReference type="AlphaFoldDB" id="A0A0F9YUF2"/>
<protein>
    <recommendedName>
        <fullName evidence="2">Histone deacetylase domain-containing protein</fullName>
    </recommendedName>
</protein>